<dbReference type="OrthoDB" id="1818139at2"/>
<dbReference type="PATRIC" id="fig|1341156.4.peg.3599"/>
<evidence type="ECO:0008006" key="3">
    <source>
        <dbReference type="Google" id="ProtNLM"/>
    </source>
</evidence>
<sequence length="241" mass="27001">MAFEIENGVLVGYIEEDGVSDIVVPDGVVEIGEAAFGGCSTLRHIKLPDGLQIIGDYAFGCCRHLRTVNIPDTVKSIGATAFFSNKKMEPMPIPDSVTVIGEHAFTDTSVFAGKKRYAVYAYQMLEDKEDFFERAIIESESSGDVEFAAQKMAHHLMGTGAVGDLVNELALDGHRPKELTDEEYHYKVASIHASNEAYKIWLIDEDSCSQYSDDTLKRMFDDNMDHFIRHYCHKFVIDSRK</sequence>
<gene>
    <name evidence="1" type="ORF">RASY3_12865</name>
</gene>
<dbReference type="Gene3D" id="3.80.10.10">
    <property type="entry name" value="Ribonuclease Inhibitor"/>
    <property type="match status" value="1"/>
</dbReference>
<reference evidence="1 2" key="1">
    <citation type="submission" date="2013-06" db="EMBL/GenBank/DDBJ databases">
        <title>Rumen cellulosomics: divergent fiber-degrading strategies revealed by comparative genome-wide analysis of six Ruminococcal strains.</title>
        <authorList>
            <person name="Dassa B."/>
            <person name="Borovok I."/>
            <person name="Lamed R."/>
            <person name="Flint H."/>
            <person name="Yeoman C.J."/>
            <person name="White B."/>
            <person name="Bayer E.A."/>
        </authorList>
    </citation>
    <scope>NUCLEOTIDE SEQUENCE [LARGE SCALE GENOMIC DNA]</scope>
    <source>
        <strain evidence="1 2">SY3</strain>
    </source>
</reference>
<dbReference type="AlphaFoldDB" id="A0A011VSB7"/>
<dbReference type="Pfam" id="PF13306">
    <property type="entry name" value="LRR_5"/>
    <property type="match status" value="1"/>
</dbReference>
<comment type="caution">
    <text evidence="1">The sequence shown here is derived from an EMBL/GenBank/DDBJ whole genome shotgun (WGS) entry which is preliminary data.</text>
</comment>
<dbReference type="InterPro" id="IPR032675">
    <property type="entry name" value="LRR_dom_sf"/>
</dbReference>
<dbReference type="PANTHER" id="PTHR45661:SF3">
    <property type="entry name" value="IG-LIKE DOMAIN-CONTAINING PROTEIN"/>
    <property type="match status" value="1"/>
</dbReference>
<accession>A0A011VSB7</accession>
<evidence type="ECO:0000313" key="2">
    <source>
        <dbReference type="Proteomes" id="UP000021369"/>
    </source>
</evidence>
<dbReference type="Proteomes" id="UP000021369">
    <property type="component" value="Unassembled WGS sequence"/>
</dbReference>
<dbReference type="PANTHER" id="PTHR45661">
    <property type="entry name" value="SURFACE ANTIGEN"/>
    <property type="match status" value="1"/>
</dbReference>
<dbReference type="SUPFAM" id="SSF52058">
    <property type="entry name" value="L domain-like"/>
    <property type="match status" value="1"/>
</dbReference>
<proteinExistence type="predicted"/>
<protein>
    <recommendedName>
        <fullName evidence="3">Cell surface protein</fullName>
    </recommendedName>
</protein>
<name>A0A011VSB7_RUMAL</name>
<keyword evidence="2" id="KW-1185">Reference proteome</keyword>
<dbReference type="InterPro" id="IPR026906">
    <property type="entry name" value="LRR_5"/>
</dbReference>
<dbReference type="InterPro" id="IPR053139">
    <property type="entry name" value="Surface_bspA-like"/>
</dbReference>
<evidence type="ECO:0000313" key="1">
    <source>
        <dbReference type="EMBL" id="EXM37478.1"/>
    </source>
</evidence>
<organism evidence="1 2">
    <name type="scientific">Ruminococcus albus SY3</name>
    <dbReference type="NCBI Taxonomy" id="1341156"/>
    <lineage>
        <taxon>Bacteria</taxon>
        <taxon>Bacillati</taxon>
        <taxon>Bacillota</taxon>
        <taxon>Clostridia</taxon>
        <taxon>Eubacteriales</taxon>
        <taxon>Oscillospiraceae</taxon>
        <taxon>Ruminococcus</taxon>
    </lineage>
</organism>
<dbReference type="RefSeq" id="WP_024857079.1">
    <property type="nucleotide sequence ID" value="NZ_JEOB01000004.1"/>
</dbReference>
<dbReference type="EMBL" id="JEOB01000004">
    <property type="protein sequence ID" value="EXM37478.1"/>
    <property type="molecule type" value="Genomic_DNA"/>
</dbReference>